<dbReference type="Pfam" id="PF13855">
    <property type="entry name" value="LRR_8"/>
    <property type="match status" value="5"/>
</dbReference>
<feature type="signal peptide" evidence="15">
    <location>
        <begin position="1"/>
        <end position="23"/>
    </location>
</feature>
<keyword evidence="7" id="KW-0677">Repeat</keyword>
<dbReference type="EMBL" id="VCAZ01000062">
    <property type="protein sequence ID" value="TSN95706.1"/>
    <property type="molecule type" value="Genomic_DNA"/>
</dbReference>
<dbReference type="GO" id="GO:0005886">
    <property type="term" value="C:plasma membrane"/>
    <property type="evidence" value="ECO:0007669"/>
    <property type="project" value="TreeGrafter"/>
</dbReference>
<feature type="domain" description="TIR" evidence="16">
    <location>
        <begin position="757"/>
        <end position="898"/>
    </location>
</feature>
<feature type="transmembrane region" description="Helical" evidence="14">
    <location>
        <begin position="704"/>
        <end position="723"/>
    </location>
</feature>
<dbReference type="Gene3D" id="3.80.10.10">
    <property type="entry name" value="Ribonuclease Inhibitor"/>
    <property type="match status" value="1"/>
</dbReference>
<protein>
    <submittedName>
        <fullName evidence="17">Toll-like receptor 3</fullName>
    </submittedName>
</protein>
<evidence type="ECO:0000256" key="13">
    <source>
        <dbReference type="ARBA" id="ARBA00023198"/>
    </source>
</evidence>
<dbReference type="SUPFAM" id="SSF52058">
    <property type="entry name" value="L domain-like"/>
    <property type="match status" value="1"/>
</dbReference>
<keyword evidence="9 14" id="KW-1133">Transmembrane helix</keyword>
<dbReference type="SMART" id="SM00369">
    <property type="entry name" value="LRR_TYP"/>
    <property type="match status" value="14"/>
</dbReference>
<keyword evidence="5 14" id="KW-0812">Transmembrane</keyword>
<evidence type="ECO:0000256" key="6">
    <source>
        <dbReference type="ARBA" id="ARBA00022729"/>
    </source>
</evidence>
<keyword evidence="4" id="KW-0433">Leucine-rich repeat</keyword>
<dbReference type="PROSITE" id="PS50104">
    <property type="entry name" value="TIR"/>
    <property type="match status" value="1"/>
</dbReference>
<dbReference type="InterPro" id="IPR000157">
    <property type="entry name" value="TIR_dom"/>
</dbReference>
<evidence type="ECO:0000256" key="3">
    <source>
        <dbReference type="ARBA" id="ARBA00022588"/>
    </source>
</evidence>
<keyword evidence="12" id="KW-0325">Glycoprotein</keyword>
<dbReference type="GO" id="GO:0045087">
    <property type="term" value="P:innate immune response"/>
    <property type="evidence" value="ECO:0007669"/>
    <property type="project" value="UniProtKB-KW"/>
</dbReference>
<dbReference type="Pfam" id="PF17968">
    <property type="entry name" value="Tlr3_TMD"/>
    <property type="match status" value="1"/>
</dbReference>
<evidence type="ECO:0000256" key="9">
    <source>
        <dbReference type="ARBA" id="ARBA00022989"/>
    </source>
</evidence>
<evidence type="ECO:0000256" key="10">
    <source>
        <dbReference type="ARBA" id="ARBA00023136"/>
    </source>
</evidence>
<dbReference type="PANTHER" id="PTHR24365">
    <property type="entry name" value="TOLL-LIKE RECEPTOR"/>
    <property type="match status" value="1"/>
</dbReference>
<evidence type="ECO:0000256" key="2">
    <source>
        <dbReference type="ARBA" id="ARBA00009634"/>
    </source>
</evidence>
<dbReference type="GO" id="GO:0038023">
    <property type="term" value="F:signaling receptor activity"/>
    <property type="evidence" value="ECO:0007669"/>
    <property type="project" value="TreeGrafter"/>
</dbReference>
<name>A0A556U8E2_BAGYA</name>
<dbReference type="PANTHER" id="PTHR24365:SF524">
    <property type="entry name" value="TOLL-LIKE RECEPTOR 3"/>
    <property type="match status" value="1"/>
</dbReference>
<gene>
    <name evidence="17" type="ORF">Baya_9820</name>
</gene>
<dbReference type="Gene3D" id="3.40.50.10140">
    <property type="entry name" value="Toll/interleukin-1 receptor homology (TIR) domain"/>
    <property type="match status" value="1"/>
</dbReference>
<evidence type="ECO:0000256" key="7">
    <source>
        <dbReference type="ARBA" id="ARBA00022737"/>
    </source>
</evidence>
<comment type="subcellular location">
    <subcellularLocation>
        <location evidence="1">Membrane</location>
        <topology evidence="1">Single-pass type I membrane protein</topology>
    </subcellularLocation>
</comment>
<dbReference type="InterPro" id="IPR041015">
    <property type="entry name" value="TLR3_TMD"/>
</dbReference>
<evidence type="ECO:0000259" key="16">
    <source>
        <dbReference type="PROSITE" id="PS50104"/>
    </source>
</evidence>
<keyword evidence="13" id="KW-0395">Inflammatory response</keyword>
<comment type="caution">
    <text evidence="17">The sequence shown here is derived from an EMBL/GenBank/DDBJ whole genome shotgun (WGS) entry which is preliminary data.</text>
</comment>
<sequence>MAIWTNPLLLLYLCMWILLPCQTYISKCRVMQRKADCSHMNLNTIPQDLPEDIRVLDVSHNRLVELKPLSLTRYRSLEQLDASSNSLKGVPAGLCQATPELWRLTLCHNEVHLLQVRDLRNCTRLTHIDLSDNRLKLIGEPFLGTENLVWLDVSRNKLTTACLGLRPQLPSLETLILAGNDITEIKKDDFNFLNKSLSFRMLILSYLPLKKVDHGCFKPISKLQDLVLDGCKLNSMFLSRLCEELSDTLLRNLSVRNTQQVMLTHSTFKGLEKTNLTILDLSNNNMARITDGTFEWFPVLEYLSLEQNNLKLLTNGTFFGLRSLKKLNLHLALTKTHSSALPVIDDFSFQPLVQLEYLYMEKTSFREITENIFYGLPCLKELNLGWSNTGLKAISNTTFAALKGSPLLQTLNLTGMGIKSLGPGAFSNLGNLKILVLSHNFIYQRLMGEEFQGLNNIKEMYISYNQQMITLTSTSFIYVPTLTALMLGHALTANLDIEPSPFQFLINLTMLDLSNNNIANIKNGLLDGLHHLSVLKLQHNNLARVWKNANPGGPVLFLRDTRNLTVLEMDYNGLDEIPTLAFQGLSQLKYLSMSGNLLNFLHASIFNDLRSLLVLRMQKNLLTSVQRETFRVPLSNLTELFMDHNPFDCTCDSMLWFHTWLNTTNTSISDRDKSYICNTPSVYFNHSVMDFNPESCKDMVPFQALYAITSTLVLSLMMIAFLVHYQGWRIQFYWNILINRTIDVSDSRYKRMAECRYKYKAYIVHAQKDKLWVERSLLPLEDNTFRFFLEDRDAMPGCSTLETIVDNMRMSRKIIFVVTEALLNDPWCRQFKAHHALYQVMEDNRDSLVLIFLEDVAEYRLTQSLMLRKGMLKRRCMIQWPLQRERIPAFRQKLQLALGSSNRIS</sequence>
<dbReference type="SMART" id="SM00082">
    <property type="entry name" value="LRRCT"/>
    <property type="match status" value="1"/>
</dbReference>
<evidence type="ECO:0000256" key="14">
    <source>
        <dbReference type="SAM" id="Phobius"/>
    </source>
</evidence>
<dbReference type="GO" id="GO:0002224">
    <property type="term" value="P:toll-like receptor signaling pathway"/>
    <property type="evidence" value="ECO:0007669"/>
    <property type="project" value="TreeGrafter"/>
</dbReference>
<evidence type="ECO:0000313" key="17">
    <source>
        <dbReference type="EMBL" id="TSN95706.1"/>
    </source>
</evidence>
<dbReference type="OrthoDB" id="676979at2759"/>
<dbReference type="SMART" id="SM00255">
    <property type="entry name" value="TIR"/>
    <property type="match status" value="1"/>
</dbReference>
<evidence type="ECO:0000313" key="18">
    <source>
        <dbReference type="Proteomes" id="UP000319801"/>
    </source>
</evidence>
<evidence type="ECO:0000256" key="4">
    <source>
        <dbReference type="ARBA" id="ARBA00022614"/>
    </source>
</evidence>
<keyword evidence="11 17" id="KW-0675">Receptor</keyword>
<dbReference type="AlphaFoldDB" id="A0A556U8E2"/>
<keyword evidence="18" id="KW-1185">Reference proteome</keyword>
<dbReference type="PROSITE" id="PS51450">
    <property type="entry name" value="LRR"/>
    <property type="match status" value="3"/>
</dbReference>
<dbReference type="InterPro" id="IPR000483">
    <property type="entry name" value="Cys-rich_flank_reg_C"/>
</dbReference>
<dbReference type="Proteomes" id="UP000319801">
    <property type="component" value="Unassembled WGS sequence"/>
</dbReference>
<reference evidence="17 18" key="1">
    <citation type="journal article" date="2019" name="Genome Biol. Evol.">
        <title>Whole-Genome Sequencing of the Giant Devil Catfish, Bagarius yarrelli.</title>
        <authorList>
            <person name="Jiang W."/>
            <person name="Lv Y."/>
            <person name="Cheng L."/>
            <person name="Yang K."/>
            <person name="Chao B."/>
            <person name="Wang X."/>
            <person name="Li Y."/>
            <person name="Pan X."/>
            <person name="You X."/>
            <person name="Zhang Y."/>
            <person name="Yang J."/>
            <person name="Li J."/>
            <person name="Zhang X."/>
            <person name="Liu S."/>
            <person name="Sun C."/>
            <person name="Yang J."/>
            <person name="Shi Q."/>
        </authorList>
    </citation>
    <scope>NUCLEOTIDE SEQUENCE [LARGE SCALE GENOMIC DNA]</scope>
    <source>
        <strain evidence="17">JWS20170419001</strain>
        <tissue evidence="17">Muscle</tissue>
    </source>
</reference>
<feature type="chain" id="PRO_5021908105" evidence="15">
    <location>
        <begin position="24"/>
        <end position="905"/>
    </location>
</feature>
<evidence type="ECO:0000256" key="1">
    <source>
        <dbReference type="ARBA" id="ARBA00004479"/>
    </source>
</evidence>
<keyword evidence="10 14" id="KW-0472">Membrane</keyword>
<dbReference type="GO" id="GO:0006954">
    <property type="term" value="P:inflammatory response"/>
    <property type="evidence" value="ECO:0007669"/>
    <property type="project" value="UniProtKB-KW"/>
</dbReference>
<dbReference type="SUPFAM" id="SSF52047">
    <property type="entry name" value="RNI-like"/>
    <property type="match status" value="1"/>
</dbReference>
<evidence type="ECO:0000256" key="5">
    <source>
        <dbReference type="ARBA" id="ARBA00022692"/>
    </source>
</evidence>
<accession>A0A556U8E2</accession>
<evidence type="ECO:0000256" key="15">
    <source>
        <dbReference type="SAM" id="SignalP"/>
    </source>
</evidence>
<evidence type="ECO:0000256" key="12">
    <source>
        <dbReference type="ARBA" id="ARBA00023180"/>
    </source>
</evidence>
<proteinExistence type="inferred from homology"/>
<evidence type="ECO:0000256" key="11">
    <source>
        <dbReference type="ARBA" id="ARBA00023170"/>
    </source>
</evidence>
<dbReference type="InterPro" id="IPR003591">
    <property type="entry name" value="Leu-rich_rpt_typical-subtyp"/>
</dbReference>
<keyword evidence="8" id="KW-0391">Immunity</keyword>
<dbReference type="InterPro" id="IPR032675">
    <property type="entry name" value="LRR_dom_sf"/>
</dbReference>
<keyword evidence="6 15" id="KW-0732">Signal</keyword>
<dbReference type="FunFam" id="3.80.10.10:FF:000137">
    <property type="entry name" value="Toll-like receptor 3"/>
    <property type="match status" value="1"/>
</dbReference>
<dbReference type="InterPro" id="IPR035897">
    <property type="entry name" value="Toll_tir_struct_dom_sf"/>
</dbReference>
<dbReference type="InterPro" id="IPR001611">
    <property type="entry name" value="Leu-rich_rpt"/>
</dbReference>
<keyword evidence="3" id="KW-0399">Innate immunity</keyword>
<dbReference type="Pfam" id="PF13676">
    <property type="entry name" value="TIR_2"/>
    <property type="match status" value="1"/>
</dbReference>
<dbReference type="SUPFAM" id="SSF52200">
    <property type="entry name" value="Toll/Interleukin receptor TIR domain"/>
    <property type="match status" value="1"/>
</dbReference>
<evidence type="ECO:0000256" key="8">
    <source>
        <dbReference type="ARBA" id="ARBA00022859"/>
    </source>
</evidence>
<comment type="similarity">
    <text evidence="2">Belongs to the Toll-like receptor family.</text>
</comment>
<organism evidence="17 18">
    <name type="scientific">Bagarius yarrelli</name>
    <name type="common">Goonch</name>
    <name type="synonym">Bagrus yarrelli</name>
    <dbReference type="NCBI Taxonomy" id="175774"/>
    <lineage>
        <taxon>Eukaryota</taxon>
        <taxon>Metazoa</taxon>
        <taxon>Chordata</taxon>
        <taxon>Craniata</taxon>
        <taxon>Vertebrata</taxon>
        <taxon>Euteleostomi</taxon>
        <taxon>Actinopterygii</taxon>
        <taxon>Neopterygii</taxon>
        <taxon>Teleostei</taxon>
        <taxon>Ostariophysi</taxon>
        <taxon>Siluriformes</taxon>
        <taxon>Sisoridae</taxon>
        <taxon>Sisorinae</taxon>
        <taxon>Bagarius</taxon>
    </lineage>
</organism>